<dbReference type="AlphaFoldDB" id="A0A6J4LH95"/>
<gene>
    <name evidence="3" type="ORF">AVDCRST_MAG48-3168</name>
</gene>
<dbReference type="PROSITE" id="PS51257">
    <property type="entry name" value="PROKAR_LIPOPROTEIN"/>
    <property type="match status" value="1"/>
</dbReference>
<dbReference type="PANTHER" id="PTHR30535:SF7">
    <property type="entry name" value="IRON(III) DICITRATE-BINDING PROTEIN"/>
    <property type="match status" value="1"/>
</dbReference>
<dbReference type="EMBL" id="CADCTS010000449">
    <property type="protein sequence ID" value="CAA9331667.1"/>
    <property type="molecule type" value="Genomic_DNA"/>
</dbReference>
<evidence type="ECO:0000313" key="3">
    <source>
        <dbReference type="EMBL" id="CAA9331667.1"/>
    </source>
</evidence>
<sequence length="354" mass="36783">MSPRHPSRPRLAALGAGALSLALLGCGSTTPAGSPGGGATSSAAGTVTVTNCGVEQTFPSPARRLLVNDGNLIALTLAVGAGEQVAAVSSLQDDADVLTRAYGDVVGGLRQVAPEYPALETVVAARPDVVVAGWNYGFSESTDVTPQTLADRGIGAYVLSESCRRPDGARGTMDPWQAVRTDLTNLGAITGHADTAAAVVADTDARLAALAAAPRPEREPVVFVFDSGTDAVFSSGGFGGPQAIIDAAGGRNALADLRDTWTEVSWERLATARPDLVVFVDYPGQTLAQKEQVLAEHPASRDLPAVREQRYLHLPYAMWTSGPLNVDAAEHLRQGLERYGLAPASGIRPRLDLG</sequence>
<accession>A0A6J4LH95</accession>
<evidence type="ECO:0000256" key="1">
    <source>
        <dbReference type="ARBA" id="ARBA00008814"/>
    </source>
</evidence>
<organism evidence="3">
    <name type="scientific">uncultured Friedmanniella sp</name>
    <dbReference type="NCBI Taxonomy" id="335381"/>
    <lineage>
        <taxon>Bacteria</taxon>
        <taxon>Bacillati</taxon>
        <taxon>Actinomycetota</taxon>
        <taxon>Actinomycetes</taxon>
        <taxon>Propionibacteriales</taxon>
        <taxon>Nocardioidaceae</taxon>
        <taxon>Friedmanniella</taxon>
        <taxon>environmental samples</taxon>
    </lineage>
</organism>
<protein>
    <submittedName>
        <fullName evidence="3">ABC transporter, substrate-binding protein (Cluster 8, B12/iron complex)</fullName>
    </submittedName>
</protein>
<evidence type="ECO:0000259" key="2">
    <source>
        <dbReference type="PROSITE" id="PS50983"/>
    </source>
</evidence>
<dbReference type="Gene3D" id="3.40.50.1980">
    <property type="entry name" value="Nitrogenase molybdenum iron protein domain"/>
    <property type="match status" value="2"/>
</dbReference>
<dbReference type="InterPro" id="IPR002491">
    <property type="entry name" value="ABC_transptr_periplasmic_BD"/>
</dbReference>
<feature type="domain" description="Fe/B12 periplasmic-binding" evidence="2">
    <location>
        <begin position="64"/>
        <end position="340"/>
    </location>
</feature>
<dbReference type="PANTHER" id="PTHR30535">
    <property type="entry name" value="VITAMIN B12-BINDING PROTEIN"/>
    <property type="match status" value="1"/>
</dbReference>
<reference evidence="3" key="1">
    <citation type="submission" date="2020-02" db="EMBL/GenBank/DDBJ databases">
        <authorList>
            <person name="Meier V. D."/>
        </authorList>
    </citation>
    <scope>NUCLEOTIDE SEQUENCE</scope>
    <source>
        <strain evidence="3">AVDCRST_MAG48</strain>
    </source>
</reference>
<proteinExistence type="inferred from homology"/>
<comment type="similarity">
    <text evidence="1">Belongs to the bacterial solute-binding protein 8 family.</text>
</comment>
<dbReference type="Pfam" id="PF01497">
    <property type="entry name" value="Peripla_BP_2"/>
    <property type="match status" value="1"/>
</dbReference>
<dbReference type="InterPro" id="IPR050902">
    <property type="entry name" value="ABC_Transporter_SBP"/>
</dbReference>
<name>A0A6J4LH95_9ACTN</name>
<dbReference type="SUPFAM" id="SSF53807">
    <property type="entry name" value="Helical backbone' metal receptor"/>
    <property type="match status" value="1"/>
</dbReference>
<dbReference type="PROSITE" id="PS50983">
    <property type="entry name" value="FE_B12_PBP"/>
    <property type="match status" value="1"/>
</dbReference>